<organism evidence="2 3">
    <name type="scientific">Cucurbita moschata</name>
    <name type="common">Winter crookneck squash</name>
    <name type="synonym">Cucurbita pepo var. moschata</name>
    <dbReference type="NCBI Taxonomy" id="3662"/>
    <lineage>
        <taxon>Eukaryota</taxon>
        <taxon>Viridiplantae</taxon>
        <taxon>Streptophyta</taxon>
        <taxon>Embryophyta</taxon>
        <taxon>Tracheophyta</taxon>
        <taxon>Spermatophyta</taxon>
        <taxon>Magnoliopsida</taxon>
        <taxon>eudicotyledons</taxon>
        <taxon>Gunneridae</taxon>
        <taxon>Pentapetalae</taxon>
        <taxon>rosids</taxon>
        <taxon>fabids</taxon>
        <taxon>Cucurbitales</taxon>
        <taxon>Cucurbitaceae</taxon>
        <taxon>Cucurbiteae</taxon>
        <taxon>Cucurbita</taxon>
    </lineage>
</organism>
<feature type="signal peptide" evidence="1">
    <location>
        <begin position="1"/>
        <end position="19"/>
    </location>
</feature>
<feature type="chain" id="PRO_5026918120" evidence="1">
    <location>
        <begin position="20"/>
        <end position="85"/>
    </location>
</feature>
<evidence type="ECO:0000313" key="2">
    <source>
        <dbReference type="Proteomes" id="UP000504609"/>
    </source>
</evidence>
<dbReference type="GeneID" id="111437236"/>
<protein>
    <submittedName>
        <fullName evidence="3">Uncharacterized protein LOC111437236 isoform X2</fullName>
    </submittedName>
</protein>
<dbReference type="Pfam" id="PF12609">
    <property type="entry name" value="DUF3774"/>
    <property type="match status" value="1"/>
</dbReference>
<evidence type="ECO:0000313" key="3">
    <source>
        <dbReference type="RefSeq" id="XP_022930886.1"/>
    </source>
</evidence>
<name>A0A6J1ES53_CUCMO</name>
<dbReference type="InterPro" id="IPR022251">
    <property type="entry name" value="DUF3774_wound-induced"/>
</dbReference>
<proteinExistence type="predicted"/>
<sequence>MSSSRTAWVVAASVGLVEALKDQGVCRWNHTIRSVQQYAKSHVRSASQVKKLSSPSSPAVSDQKWKQSEESLRTVMFLSCWGPNN</sequence>
<reference evidence="3" key="1">
    <citation type="submission" date="2025-08" db="UniProtKB">
        <authorList>
            <consortium name="RefSeq"/>
        </authorList>
    </citation>
    <scope>IDENTIFICATION</scope>
    <source>
        <tissue evidence="3">Young leaves</tissue>
    </source>
</reference>
<keyword evidence="1" id="KW-0732">Signal</keyword>
<evidence type="ECO:0000256" key="1">
    <source>
        <dbReference type="SAM" id="SignalP"/>
    </source>
</evidence>
<accession>A0A6J1ES53</accession>
<dbReference type="AlphaFoldDB" id="A0A6J1ES53"/>
<dbReference type="RefSeq" id="XP_022930886.1">
    <property type="nucleotide sequence ID" value="XM_023075118.1"/>
</dbReference>
<gene>
    <name evidence="3" type="primary">LOC111437236</name>
</gene>
<dbReference type="PANTHER" id="PTHR33090">
    <property type="entry name" value="DUF3774 DOMAIN PROTEIN-RELATED"/>
    <property type="match status" value="1"/>
</dbReference>
<dbReference type="Proteomes" id="UP000504609">
    <property type="component" value="Unplaced"/>
</dbReference>
<keyword evidence="2" id="KW-1185">Reference proteome</keyword>